<dbReference type="Pfam" id="PF00328">
    <property type="entry name" value="His_Phos_2"/>
    <property type="match status" value="1"/>
</dbReference>
<sequence>MNSLNLSVFSSFSISFFWKSFHNILGDVQVWRHGDRAPVVLYPTDIHGEEVWPYGFGELTELGMKQQFALGRMIRHRYIERKYHFLSHQYNPKEIYIRSTDVNRTLVSAMANLAGMYPNGIPGRDYPRSKEWPSNWTPVPIHTVDNHDDFLSFILLIKMSTVGNVFAQCPRVNQLMEIIRRSRSYQNVLKENEAFFEYVSKKTGMRVDLENIHLINDVHYVETVHNLSQPAWITESVSQKLLNLSLIADKYIYGISEPYLPELITLRGGSLLKLLLENIQQKKECLVNSHTSDCLWIRGRKYFALSAHDTTVAALLATFGDEEKVLRKGFPKYTASIAIELWNTTKFGLAVKVLYHKAFHHPYQVITHFTQGCPSSIYYCPLDMFLKRSEVFLPTDIKQECLPKLSPDGLS</sequence>
<dbReference type="PANTHER" id="PTHR11567:SF198">
    <property type="entry name" value="HISTIDINE ACID PHOSPHATASE"/>
    <property type="match status" value="1"/>
</dbReference>
<evidence type="ECO:0000313" key="4">
    <source>
        <dbReference type="WBParaSite" id="TCLT_0000643001-mRNA-1"/>
    </source>
</evidence>
<gene>
    <name evidence="2" type="ORF">TCLT_LOCUS6419</name>
</gene>
<dbReference type="GO" id="GO:0016791">
    <property type="term" value="F:phosphatase activity"/>
    <property type="evidence" value="ECO:0007669"/>
    <property type="project" value="TreeGrafter"/>
</dbReference>
<reference evidence="4" key="1">
    <citation type="submission" date="2017-02" db="UniProtKB">
        <authorList>
            <consortium name="WormBaseParasite"/>
        </authorList>
    </citation>
    <scope>IDENTIFICATION</scope>
</reference>
<evidence type="ECO:0000313" key="2">
    <source>
        <dbReference type="EMBL" id="VDN03770.1"/>
    </source>
</evidence>
<evidence type="ECO:0000313" key="3">
    <source>
        <dbReference type="Proteomes" id="UP000276776"/>
    </source>
</evidence>
<accession>A0A0N5D0T9</accession>
<dbReference type="WBParaSite" id="TCLT_0000643001-mRNA-1">
    <property type="protein sequence ID" value="TCLT_0000643001-mRNA-1"/>
    <property type="gene ID" value="TCLT_0000643001"/>
</dbReference>
<dbReference type="EMBL" id="UYYF01004414">
    <property type="protein sequence ID" value="VDN03770.1"/>
    <property type="molecule type" value="Genomic_DNA"/>
</dbReference>
<dbReference type="OMA" id="DPHQESD"/>
<dbReference type="Proteomes" id="UP000276776">
    <property type="component" value="Unassembled WGS sequence"/>
</dbReference>
<dbReference type="PANTHER" id="PTHR11567">
    <property type="entry name" value="ACID PHOSPHATASE-RELATED"/>
    <property type="match status" value="1"/>
</dbReference>
<dbReference type="AlphaFoldDB" id="A0A0N5D0T9"/>
<protein>
    <submittedName>
        <fullName evidence="4">Lysosomal acid phosphatase</fullName>
    </submittedName>
</protein>
<dbReference type="SUPFAM" id="SSF53254">
    <property type="entry name" value="Phosphoglycerate mutase-like"/>
    <property type="match status" value="1"/>
</dbReference>
<dbReference type="InterPro" id="IPR029033">
    <property type="entry name" value="His_PPase_superfam"/>
</dbReference>
<proteinExistence type="inferred from homology"/>
<dbReference type="InterPro" id="IPR050645">
    <property type="entry name" value="Histidine_acid_phosphatase"/>
</dbReference>
<organism evidence="4">
    <name type="scientific">Thelazia callipaeda</name>
    <name type="common">Oriental eyeworm</name>
    <name type="synonym">Parasitic nematode</name>
    <dbReference type="NCBI Taxonomy" id="103827"/>
    <lineage>
        <taxon>Eukaryota</taxon>
        <taxon>Metazoa</taxon>
        <taxon>Ecdysozoa</taxon>
        <taxon>Nematoda</taxon>
        <taxon>Chromadorea</taxon>
        <taxon>Rhabditida</taxon>
        <taxon>Spirurina</taxon>
        <taxon>Spiruromorpha</taxon>
        <taxon>Thelazioidea</taxon>
        <taxon>Thelaziidae</taxon>
        <taxon>Thelazia</taxon>
    </lineage>
</organism>
<dbReference type="InterPro" id="IPR000560">
    <property type="entry name" value="His_Pase_clade-2"/>
</dbReference>
<dbReference type="STRING" id="103827.A0A0N5D0T9"/>
<evidence type="ECO:0000256" key="1">
    <source>
        <dbReference type="ARBA" id="ARBA00005375"/>
    </source>
</evidence>
<name>A0A0N5D0T9_THECL</name>
<comment type="similarity">
    <text evidence="1">Belongs to the histidine acid phosphatase family.</text>
</comment>
<dbReference type="Gene3D" id="3.40.50.1240">
    <property type="entry name" value="Phosphoglycerate mutase-like"/>
    <property type="match status" value="1"/>
</dbReference>
<dbReference type="CDD" id="cd07061">
    <property type="entry name" value="HP_HAP_like"/>
    <property type="match status" value="1"/>
</dbReference>
<dbReference type="OrthoDB" id="258392at2759"/>
<keyword evidence="3" id="KW-1185">Reference proteome</keyword>
<reference evidence="2 3" key="2">
    <citation type="submission" date="2018-11" db="EMBL/GenBank/DDBJ databases">
        <authorList>
            <consortium name="Pathogen Informatics"/>
        </authorList>
    </citation>
    <scope>NUCLEOTIDE SEQUENCE [LARGE SCALE GENOMIC DNA]</scope>
</reference>